<keyword evidence="1" id="KW-0694">RNA-binding</keyword>
<evidence type="ECO:0000313" key="4">
    <source>
        <dbReference type="Proteomes" id="UP000323105"/>
    </source>
</evidence>
<dbReference type="SUPFAM" id="SSF54928">
    <property type="entry name" value="RNA-binding domain, RBD"/>
    <property type="match status" value="1"/>
</dbReference>
<protein>
    <recommendedName>
        <fullName evidence="2">RRM domain-containing protein</fullName>
    </recommendedName>
</protein>
<name>A0A5A7MIS5_COMTE</name>
<dbReference type="PROSITE" id="PS50102">
    <property type="entry name" value="RRM"/>
    <property type="match status" value="1"/>
</dbReference>
<evidence type="ECO:0000259" key="2">
    <source>
        <dbReference type="PROSITE" id="PS50102"/>
    </source>
</evidence>
<gene>
    <name evidence="3" type="ORF">CTTA_4385</name>
</gene>
<dbReference type="InterPro" id="IPR052462">
    <property type="entry name" value="SLIRP/GR-RBP-like"/>
</dbReference>
<dbReference type="SMART" id="SM00360">
    <property type="entry name" value="RRM"/>
    <property type="match status" value="1"/>
</dbReference>
<sequence length="83" mass="9013">MQNNLYVTNLSYTVDSDALRAHFGSCGDVVAADIIMDRETGRSRGFGFVEMSTPEQAQKAIQELNDQPLGGRAVGVALARPRK</sequence>
<evidence type="ECO:0000313" key="3">
    <source>
        <dbReference type="EMBL" id="GEQ77380.1"/>
    </source>
</evidence>
<dbReference type="EMBL" id="BKBW01000012">
    <property type="protein sequence ID" value="GEQ77380.1"/>
    <property type="molecule type" value="Genomic_DNA"/>
</dbReference>
<dbReference type="InterPro" id="IPR012677">
    <property type="entry name" value="Nucleotide-bd_a/b_plait_sf"/>
</dbReference>
<comment type="caution">
    <text evidence="3">The sequence shown here is derived from an EMBL/GenBank/DDBJ whole genome shotgun (WGS) entry which is preliminary data.</text>
</comment>
<dbReference type="InterPro" id="IPR035979">
    <property type="entry name" value="RBD_domain_sf"/>
</dbReference>
<dbReference type="Pfam" id="PF00076">
    <property type="entry name" value="RRM_1"/>
    <property type="match status" value="1"/>
</dbReference>
<dbReference type="PANTHER" id="PTHR48027">
    <property type="entry name" value="HETEROGENEOUS NUCLEAR RIBONUCLEOPROTEIN 87F-RELATED"/>
    <property type="match status" value="1"/>
</dbReference>
<feature type="domain" description="RRM" evidence="2">
    <location>
        <begin position="3"/>
        <end position="81"/>
    </location>
</feature>
<dbReference type="AlphaFoldDB" id="A0A5A7MIS5"/>
<reference evidence="3 4" key="1">
    <citation type="journal article" date="2019" name="Microbiol. Resour. Announc.">
        <title>Draft Genome Sequence of Comamonas testosteroni TA441, a Bacterium That Has a Cryptic Phenol Degradation Gene Cluster.</title>
        <authorList>
            <person name="Arai H."/>
            <person name="Ishii M."/>
        </authorList>
    </citation>
    <scope>NUCLEOTIDE SEQUENCE [LARGE SCALE GENOMIC DNA]</scope>
    <source>
        <strain evidence="3 4">TA441</strain>
    </source>
</reference>
<dbReference type="InterPro" id="IPR000504">
    <property type="entry name" value="RRM_dom"/>
</dbReference>
<organism evidence="3 4">
    <name type="scientific">Comamonas testosteroni</name>
    <name type="common">Pseudomonas testosteroni</name>
    <dbReference type="NCBI Taxonomy" id="285"/>
    <lineage>
        <taxon>Bacteria</taxon>
        <taxon>Pseudomonadati</taxon>
        <taxon>Pseudomonadota</taxon>
        <taxon>Betaproteobacteria</taxon>
        <taxon>Burkholderiales</taxon>
        <taxon>Comamonadaceae</taxon>
        <taxon>Comamonas</taxon>
    </lineage>
</organism>
<dbReference type="CDD" id="cd21608">
    <property type="entry name" value="RRM2_NsCP33_like"/>
    <property type="match status" value="1"/>
</dbReference>
<dbReference type="InterPro" id="IPR048289">
    <property type="entry name" value="RRM2_NsCP33-like"/>
</dbReference>
<accession>A0A5A7MIS5</accession>
<dbReference type="GO" id="GO:0003723">
    <property type="term" value="F:RNA binding"/>
    <property type="evidence" value="ECO:0007669"/>
    <property type="project" value="UniProtKB-KW"/>
</dbReference>
<proteinExistence type="predicted"/>
<dbReference type="Gene3D" id="3.30.70.330">
    <property type="match status" value="1"/>
</dbReference>
<dbReference type="Proteomes" id="UP000323105">
    <property type="component" value="Unassembled WGS sequence"/>
</dbReference>
<dbReference type="RefSeq" id="WP_149356797.1">
    <property type="nucleotide sequence ID" value="NZ_BKBW01000012.1"/>
</dbReference>
<evidence type="ECO:0000256" key="1">
    <source>
        <dbReference type="ARBA" id="ARBA00022884"/>
    </source>
</evidence>